<evidence type="ECO:0000313" key="1">
    <source>
        <dbReference type="EMBL" id="EAS03188.1"/>
    </source>
</evidence>
<dbReference type="InParanoid" id="I7MHQ3"/>
<dbReference type="EMBL" id="GG662495">
    <property type="protein sequence ID" value="EAS03188.1"/>
    <property type="molecule type" value="Genomic_DNA"/>
</dbReference>
<dbReference type="AlphaFoldDB" id="I7MHQ3"/>
<protein>
    <submittedName>
        <fullName evidence="1">Uncharacterized protein</fullName>
    </submittedName>
</protein>
<keyword evidence="2" id="KW-1185">Reference proteome</keyword>
<dbReference type="KEGG" id="tet:TTHERM_00535240"/>
<dbReference type="GeneID" id="7843864"/>
<gene>
    <name evidence="1" type="ORF">TTHERM_00535240</name>
</gene>
<dbReference type="Proteomes" id="UP000009168">
    <property type="component" value="Unassembled WGS sequence"/>
</dbReference>
<organism evidence="1 2">
    <name type="scientific">Tetrahymena thermophila (strain SB210)</name>
    <dbReference type="NCBI Taxonomy" id="312017"/>
    <lineage>
        <taxon>Eukaryota</taxon>
        <taxon>Sar</taxon>
        <taxon>Alveolata</taxon>
        <taxon>Ciliophora</taxon>
        <taxon>Intramacronucleata</taxon>
        <taxon>Oligohymenophorea</taxon>
        <taxon>Hymenostomatida</taxon>
        <taxon>Tetrahymenina</taxon>
        <taxon>Tetrahymenidae</taxon>
        <taxon>Tetrahymena</taxon>
    </lineage>
</organism>
<dbReference type="HOGENOM" id="CLU_680616_0_0_1"/>
<sequence>MMMNQESLQVQRSCQTHPDQVIMGICLKTDCTSPNRLVCFNCLISDSIHTSHSQNVVALNQITNEGKCFGNWPQDEEGQAVKYLLQSLSKIKSHEDIDKIFSDFKKKLNTQIDIVQSDVKRVYDEQYLHTSKFVNNLEKEYNNIYTLGRIIDLLKELEKGNLNDQEFYLNVNSFLVSDERKSQMSTLREIVKQEGSKDFLSFDQKLFDGCSEKCIQSIKQFGDSFKSASSFNSIDLEIAQVKQPQTVTLAKDQSGIKFTQTSHSVVYCNKPLSYGMYKIKVRMDSYTSGCYVIGLEREANKITSNYWGQGYPACCIICKAQDAISMVTNTVNEYIGHHLVAGKIMNIEICLKKNIFTIGVEGTNVAYQLSNFTFAENEQWRLFFNNYSGAPCSFTLLSSIYSEFI</sequence>
<dbReference type="RefSeq" id="XP_001023433.1">
    <property type="nucleotide sequence ID" value="XM_001023433.3"/>
</dbReference>
<name>I7MHQ3_TETTS</name>
<accession>I7MHQ3</accession>
<evidence type="ECO:0000313" key="2">
    <source>
        <dbReference type="Proteomes" id="UP000009168"/>
    </source>
</evidence>
<dbReference type="OMA" id="INQVCDY"/>
<proteinExistence type="predicted"/>
<reference evidence="2" key="1">
    <citation type="journal article" date="2006" name="PLoS Biol.">
        <title>Macronuclear genome sequence of the ciliate Tetrahymena thermophila, a model eukaryote.</title>
        <authorList>
            <person name="Eisen J.A."/>
            <person name="Coyne R.S."/>
            <person name="Wu M."/>
            <person name="Wu D."/>
            <person name="Thiagarajan M."/>
            <person name="Wortman J.R."/>
            <person name="Badger J.H."/>
            <person name="Ren Q."/>
            <person name="Amedeo P."/>
            <person name="Jones K.M."/>
            <person name="Tallon L.J."/>
            <person name="Delcher A.L."/>
            <person name="Salzberg S.L."/>
            <person name="Silva J.C."/>
            <person name="Haas B.J."/>
            <person name="Majoros W.H."/>
            <person name="Farzad M."/>
            <person name="Carlton J.M."/>
            <person name="Smith R.K. Jr."/>
            <person name="Garg J."/>
            <person name="Pearlman R.E."/>
            <person name="Karrer K.M."/>
            <person name="Sun L."/>
            <person name="Manning G."/>
            <person name="Elde N.C."/>
            <person name="Turkewitz A.P."/>
            <person name="Asai D.J."/>
            <person name="Wilkes D.E."/>
            <person name="Wang Y."/>
            <person name="Cai H."/>
            <person name="Collins K."/>
            <person name="Stewart B.A."/>
            <person name="Lee S.R."/>
            <person name="Wilamowska K."/>
            <person name="Weinberg Z."/>
            <person name="Ruzzo W.L."/>
            <person name="Wloga D."/>
            <person name="Gaertig J."/>
            <person name="Frankel J."/>
            <person name="Tsao C.-C."/>
            <person name="Gorovsky M.A."/>
            <person name="Keeling P.J."/>
            <person name="Waller R.F."/>
            <person name="Patron N.J."/>
            <person name="Cherry J.M."/>
            <person name="Stover N.A."/>
            <person name="Krieger C.J."/>
            <person name="del Toro C."/>
            <person name="Ryder H.F."/>
            <person name="Williamson S.C."/>
            <person name="Barbeau R.A."/>
            <person name="Hamilton E.P."/>
            <person name="Orias E."/>
        </authorList>
    </citation>
    <scope>NUCLEOTIDE SEQUENCE [LARGE SCALE GENOMIC DNA]</scope>
    <source>
        <strain evidence="2">SB210</strain>
    </source>
</reference>